<feature type="compositionally biased region" description="Basic and acidic residues" evidence="5">
    <location>
        <begin position="270"/>
        <end position="285"/>
    </location>
</feature>
<gene>
    <name evidence="6" type="ORF">NOR_00983</name>
</gene>
<dbReference type="STRING" id="1081105.A0A167JNJ8"/>
<organism evidence="6 7">
    <name type="scientific">Metarhizium rileyi (strain RCEF 4871)</name>
    <name type="common">Nomuraea rileyi</name>
    <dbReference type="NCBI Taxonomy" id="1649241"/>
    <lineage>
        <taxon>Eukaryota</taxon>
        <taxon>Fungi</taxon>
        <taxon>Dikarya</taxon>
        <taxon>Ascomycota</taxon>
        <taxon>Pezizomycotina</taxon>
        <taxon>Sordariomycetes</taxon>
        <taxon>Hypocreomycetidae</taxon>
        <taxon>Hypocreales</taxon>
        <taxon>Clavicipitaceae</taxon>
        <taxon>Metarhizium</taxon>
    </lineage>
</organism>
<feature type="region of interest" description="Disordered" evidence="5">
    <location>
        <begin position="247"/>
        <end position="285"/>
    </location>
</feature>
<feature type="compositionally biased region" description="Basic and acidic residues" evidence="5">
    <location>
        <begin position="25"/>
        <end position="36"/>
    </location>
</feature>
<keyword evidence="3" id="KW-0496">Mitochondrion</keyword>
<dbReference type="Proteomes" id="UP000243498">
    <property type="component" value="Unassembled WGS sequence"/>
</dbReference>
<feature type="compositionally biased region" description="Polar residues" evidence="5">
    <location>
        <begin position="78"/>
        <end position="91"/>
    </location>
</feature>
<dbReference type="EMBL" id="AZHC01000002">
    <property type="protein sequence ID" value="OAA50533.1"/>
    <property type="molecule type" value="Genomic_DNA"/>
</dbReference>
<evidence type="ECO:0000256" key="2">
    <source>
        <dbReference type="ARBA" id="ARBA00006425"/>
    </source>
</evidence>
<dbReference type="PANTHER" id="PTHR47677:SF1">
    <property type="entry name" value="CYTOCHROME C OXIDASE ASSEMBLY FACTOR 6"/>
    <property type="match status" value="1"/>
</dbReference>
<keyword evidence="7" id="KW-1185">Reference proteome</keyword>
<comment type="caution">
    <text evidence="6">The sequence shown here is derived from an EMBL/GenBank/DDBJ whole genome shotgun (WGS) entry which is preliminary data.</text>
</comment>
<accession>A0A167JNJ8</accession>
<dbReference type="Gene3D" id="1.10.10.140">
    <property type="entry name" value="Cytochrome c oxidase, subunit VIb"/>
    <property type="match status" value="1"/>
</dbReference>
<dbReference type="InterPro" id="IPR048281">
    <property type="entry name" value="COA6_fun"/>
</dbReference>
<dbReference type="AlphaFoldDB" id="A0A167JNJ8"/>
<keyword evidence="4" id="KW-1015">Disulfide bond</keyword>
<protein>
    <submittedName>
        <fullName evidence="6">Cytochrome c oxidase, subunit VIb</fullName>
    </submittedName>
</protein>
<evidence type="ECO:0000256" key="4">
    <source>
        <dbReference type="ARBA" id="ARBA00023157"/>
    </source>
</evidence>
<evidence type="ECO:0000313" key="7">
    <source>
        <dbReference type="Proteomes" id="UP000243498"/>
    </source>
</evidence>
<dbReference type="SUPFAM" id="SSF47694">
    <property type="entry name" value="Cytochrome c oxidase subunit h"/>
    <property type="match status" value="1"/>
</dbReference>
<feature type="compositionally biased region" description="Polar residues" evidence="5">
    <location>
        <begin position="106"/>
        <end position="121"/>
    </location>
</feature>
<comment type="subcellular location">
    <subcellularLocation>
        <location evidence="1">Mitochondrion</location>
    </subcellularLocation>
</comment>
<sequence length="285" mass="31909">MAEPADDETRVAFLARPLEPASGKESGRLRGSETRDQEIVVSPWFTVTGRDKLGRCHLEKLRLSRAQARLFRTPIHIRQQNGSQARLFTSQTPPPPGDYPPRRPQSDTVNASASSNPQQQPLPRAATALDSRAQNAEPWKGKTLLDTAAMVWWPFSSSSRGDEIRSGTAIPTRQERTACWAARDAYFACLDGHEILDANKDAAAARRACPRQSDDFERDCAAAWVKYFKQWRVADLQKRRRLEELRKQGAQEMEVSTTFAPDGGAGAKGKGRDDIQDLLERKKPR</sequence>
<proteinExistence type="inferred from homology"/>
<dbReference type="GO" id="GO:0005758">
    <property type="term" value="C:mitochondrial intermembrane space"/>
    <property type="evidence" value="ECO:0007669"/>
    <property type="project" value="TreeGrafter"/>
</dbReference>
<comment type="similarity">
    <text evidence="2">Belongs to the cytochrome c oxidase subunit 6B family.</text>
</comment>
<name>A0A167JNJ8_METRR</name>
<reference evidence="6 7" key="1">
    <citation type="journal article" date="2016" name="Genome Biol. Evol.">
        <title>Divergent and convergent evolution of fungal pathogenicity.</title>
        <authorList>
            <person name="Shang Y."/>
            <person name="Xiao G."/>
            <person name="Zheng P."/>
            <person name="Cen K."/>
            <person name="Zhan S."/>
            <person name="Wang C."/>
        </authorList>
    </citation>
    <scope>NUCLEOTIDE SEQUENCE [LARGE SCALE GENOMIC DNA]</scope>
    <source>
        <strain evidence="6 7">RCEF 4871</strain>
    </source>
</reference>
<feature type="region of interest" description="Disordered" evidence="5">
    <location>
        <begin position="1"/>
        <end position="36"/>
    </location>
</feature>
<dbReference type="InterPro" id="IPR048280">
    <property type="entry name" value="COX6B-like"/>
</dbReference>
<dbReference type="OrthoDB" id="5545577at2759"/>
<dbReference type="InterPro" id="IPR036549">
    <property type="entry name" value="CX6/COA6-like_sf"/>
</dbReference>
<feature type="region of interest" description="Disordered" evidence="5">
    <location>
        <begin position="75"/>
        <end position="135"/>
    </location>
</feature>
<evidence type="ECO:0000256" key="5">
    <source>
        <dbReference type="SAM" id="MobiDB-lite"/>
    </source>
</evidence>
<dbReference type="Pfam" id="PF02297">
    <property type="entry name" value="COX6B"/>
    <property type="match status" value="1"/>
</dbReference>
<dbReference type="PANTHER" id="PTHR47677">
    <property type="entry name" value="CYTOCHROME C OXIDASE ASSEMBLY FACTOR 6"/>
    <property type="match status" value="1"/>
</dbReference>
<evidence type="ECO:0000256" key="1">
    <source>
        <dbReference type="ARBA" id="ARBA00004173"/>
    </source>
</evidence>
<evidence type="ECO:0000256" key="3">
    <source>
        <dbReference type="ARBA" id="ARBA00023128"/>
    </source>
</evidence>
<dbReference type="GO" id="GO:0033617">
    <property type="term" value="P:mitochondrial respiratory chain complex IV assembly"/>
    <property type="evidence" value="ECO:0007669"/>
    <property type="project" value="TreeGrafter"/>
</dbReference>
<evidence type="ECO:0000313" key="6">
    <source>
        <dbReference type="EMBL" id="OAA50533.1"/>
    </source>
</evidence>